<dbReference type="EMBL" id="JBHSBH010000009">
    <property type="protein sequence ID" value="MFC3997054.1"/>
    <property type="molecule type" value="Genomic_DNA"/>
</dbReference>
<dbReference type="RefSeq" id="WP_378533681.1">
    <property type="nucleotide sequence ID" value="NZ_JBHSBH010000009.1"/>
</dbReference>
<dbReference type="InterPro" id="IPR010995">
    <property type="entry name" value="DNA_repair_Rad51/TF_NusA_a-hlx"/>
</dbReference>
<evidence type="ECO:0000313" key="2">
    <source>
        <dbReference type="Proteomes" id="UP001595847"/>
    </source>
</evidence>
<reference evidence="2" key="1">
    <citation type="journal article" date="2019" name="Int. J. Syst. Evol. Microbiol.">
        <title>The Global Catalogue of Microorganisms (GCM) 10K type strain sequencing project: providing services to taxonomists for standard genome sequencing and annotation.</title>
        <authorList>
            <consortium name="The Broad Institute Genomics Platform"/>
            <consortium name="The Broad Institute Genome Sequencing Center for Infectious Disease"/>
            <person name="Wu L."/>
            <person name="Ma J."/>
        </authorList>
    </citation>
    <scope>NUCLEOTIDE SEQUENCE [LARGE SCALE GENOMIC DNA]</scope>
    <source>
        <strain evidence="2">TBRC 1826</strain>
    </source>
</reference>
<dbReference type="Proteomes" id="UP001595847">
    <property type="component" value="Unassembled WGS sequence"/>
</dbReference>
<proteinExistence type="predicted"/>
<organism evidence="1 2">
    <name type="scientific">Nocardiopsis sediminis</name>
    <dbReference type="NCBI Taxonomy" id="1778267"/>
    <lineage>
        <taxon>Bacteria</taxon>
        <taxon>Bacillati</taxon>
        <taxon>Actinomycetota</taxon>
        <taxon>Actinomycetes</taxon>
        <taxon>Streptosporangiales</taxon>
        <taxon>Nocardiopsidaceae</taxon>
        <taxon>Nocardiopsis</taxon>
    </lineage>
</organism>
<evidence type="ECO:0008006" key="3">
    <source>
        <dbReference type="Google" id="ProtNLM"/>
    </source>
</evidence>
<dbReference type="Gene3D" id="1.10.150.20">
    <property type="entry name" value="5' to 3' exonuclease, C-terminal subdomain"/>
    <property type="match status" value="1"/>
</dbReference>
<sequence>MADHDAAEDTEFPHGIGKVARRELAAHGYTRYEQLTRVTPADLLAIHGVGPKAVRILGAELAARGLSFAAG</sequence>
<dbReference type="SUPFAM" id="SSF47794">
    <property type="entry name" value="Rad51 N-terminal domain-like"/>
    <property type="match status" value="1"/>
</dbReference>
<protein>
    <recommendedName>
        <fullName evidence="3">DNA-binding protein</fullName>
    </recommendedName>
</protein>
<evidence type="ECO:0000313" key="1">
    <source>
        <dbReference type="EMBL" id="MFC3997054.1"/>
    </source>
</evidence>
<comment type="caution">
    <text evidence="1">The sequence shown here is derived from an EMBL/GenBank/DDBJ whole genome shotgun (WGS) entry which is preliminary data.</text>
</comment>
<keyword evidence="2" id="KW-1185">Reference proteome</keyword>
<gene>
    <name evidence="1" type="ORF">ACFOVU_14070</name>
</gene>
<accession>A0ABV8FNR0</accession>
<name>A0ABV8FNR0_9ACTN</name>